<accession>A0AAD6YBS4</accession>
<evidence type="ECO:0000313" key="3">
    <source>
        <dbReference type="Proteomes" id="UP001219525"/>
    </source>
</evidence>
<organism evidence="2 3">
    <name type="scientific">Mycena pura</name>
    <dbReference type="NCBI Taxonomy" id="153505"/>
    <lineage>
        <taxon>Eukaryota</taxon>
        <taxon>Fungi</taxon>
        <taxon>Dikarya</taxon>
        <taxon>Basidiomycota</taxon>
        <taxon>Agaricomycotina</taxon>
        <taxon>Agaricomycetes</taxon>
        <taxon>Agaricomycetidae</taxon>
        <taxon>Agaricales</taxon>
        <taxon>Marasmiineae</taxon>
        <taxon>Mycenaceae</taxon>
        <taxon>Mycena</taxon>
    </lineage>
</organism>
<dbReference type="AlphaFoldDB" id="A0AAD6YBS4"/>
<comment type="caution">
    <text evidence="2">The sequence shown here is derived from an EMBL/GenBank/DDBJ whole genome shotgun (WGS) entry which is preliminary data.</text>
</comment>
<dbReference type="EMBL" id="JARJCW010000024">
    <property type="protein sequence ID" value="KAJ7212271.1"/>
    <property type="molecule type" value="Genomic_DNA"/>
</dbReference>
<name>A0AAD6YBS4_9AGAR</name>
<reference evidence="2" key="1">
    <citation type="submission" date="2023-03" db="EMBL/GenBank/DDBJ databases">
        <title>Massive genome expansion in bonnet fungi (Mycena s.s.) driven by repeated elements and novel gene families across ecological guilds.</title>
        <authorList>
            <consortium name="Lawrence Berkeley National Laboratory"/>
            <person name="Harder C.B."/>
            <person name="Miyauchi S."/>
            <person name="Viragh M."/>
            <person name="Kuo A."/>
            <person name="Thoen E."/>
            <person name="Andreopoulos B."/>
            <person name="Lu D."/>
            <person name="Skrede I."/>
            <person name="Drula E."/>
            <person name="Henrissat B."/>
            <person name="Morin E."/>
            <person name="Kohler A."/>
            <person name="Barry K."/>
            <person name="LaButti K."/>
            <person name="Morin E."/>
            <person name="Salamov A."/>
            <person name="Lipzen A."/>
            <person name="Mereny Z."/>
            <person name="Hegedus B."/>
            <person name="Baldrian P."/>
            <person name="Stursova M."/>
            <person name="Weitz H."/>
            <person name="Taylor A."/>
            <person name="Grigoriev I.V."/>
            <person name="Nagy L.G."/>
            <person name="Martin F."/>
            <person name="Kauserud H."/>
        </authorList>
    </citation>
    <scope>NUCLEOTIDE SEQUENCE</scope>
    <source>
        <strain evidence="2">9144</strain>
    </source>
</reference>
<sequence length="107" mass="12453">MQASSSTTTSLSSPALSSSSALSYSSTSTRHKNKCRRGRRERLREKEIEVEVSLQYDEFKAYMNSVDEYATDAVMRAMLREDIISIRSAKQIRLPKWTWEDRYEQMC</sequence>
<feature type="compositionally biased region" description="Basic residues" evidence="1">
    <location>
        <begin position="29"/>
        <end position="41"/>
    </location>
</feature>
<evidence type="ECO:0000313" key="2">
    <source>
        <dbReference type="EMBL" id="KAJ7212271.1"/>
    </source>
</evidence>
<dbReference type="Proteomes" id="UP001219525">
    <property type="component" value="Unassembled WGS sequence"/>
</dbReference>
<protein>
    <submittedName>
        <fullName evidence="2">Uncharacterized protein</fullName>
    </submittedName>
</protein>
<proteinExistence type="predicted"/>
<gene>
    <name evidence="2" type="ORF">GGX14DRAFT_564744</name>
</gene>
<keyword evidence="3" id="KW-1185">Reference proteome</keyword>
<evidence type="ECO:0000256" key="1">
    <source>
        <dbReference type="SAM" id="MobiDB-lite"/>
    </source>
</evidence>
<feature type="compositionally biased region" description="Low complexity" evidence="1">
    <location>
        <begin position="1"/>
        <end position="28"/>
    </location>
</feature>
<feature type="region of interest" description="Disordered" evidence="1">
    <location>
        <begin position="1"/>
        <end position="42"/>
    </location>
</feature>